<dbReference type="SMART" id="SM00388">
    <property type="entry name" value="HisKA"/>
    <property type="match status" value="1"/>
</dbReference>
<keyword evidence="9" id="KW-1133">Transmembrane helix</keyword>
<dbReference type="EMBL" id="AOSK01000075">
    <property type="protein sequence ID" value="EYD75570.1"/>
    <property type="molecule type" value="Genomic_DNA"/>
</dbReference>
<dbReference type="HOGENOM" id="CLU_000445_114_51_5"/>
<evidence type="ECO:0000256" key="7">
    <source>
        <dbReference type="SAM" id="Coils"/>
    </source>
</evidence>
<feature type="region of interest" description="Disordered" evidence="8">
    <location>
        <begin position="873"/>
        <end position="893"/>
    </location>
</feature>
<dbReference type="Gene3D" id="3.30.450.20">
    <property type="entry name" value="PAS domain"/>
    <property type="match status" value="3"/>
</dbReference>
<dbReference type="InterPro" id="IPR000700">
    <property type="entry name" value="PAS-assoc_C"/>
</dbReference>
<dbReference type="InterPro" id="IPR001789">
    <property type="entry name" value="Sig_transdc_resp-reg_receiver"/>
</dbReference>
<dbReference type="PRINTS" id="PR00344">
    <property type="entry name" value="BCTRLSENSOR"/>
</dbReference>
<dbReference type="CDD" id="cd00130">
    <property type="entry name" value="PAS"/>
    <property type="match status" value="2"/>
</dbReference>
<evidence type="ECO:0000256" key="6">
    <source>
        <dbReference type="PROSITE-ProRule" id="PRU00169"/>
    </source>
</evidence>
<evidence type="ECO:0000256" key="3">
    <source>
        <dbReference type="ARBA" id="ARBA00022553"/>
    </source>
</evidence>
<dbReference type="Gene3D" id="3.30.565.10">
    <property type="entry name" value="Histidine kinase-like ATPase, C-terminal domain"/>
    <property type="match status" value="1"/>
</dbReference>
<proteinExistence type="predicted"/>
<dbReference type="SMART" id="SM00086">
    <property type="entry name" value="PAC"/>
    <property type="match status" value="3"/>
</dbReference>
<evidence type="ECO:0000259" key="12">
    <source>
        <dbReference type="PROSITE" id="PS50113"/>
    </source>
</evidence>
<dbReference type="InterPro" id="IPR011006">
    <property type="entry name" value="CheY-like_superfamily"/>
</dbReference>
<dbReference type="InterPro" id="IPR036890">
    <property type="entry name" value="HATPase_C_sf"/>
</dbReference>
<dbReference type="Proteomes" id="UP000019666">
    <property type="component" value="Unassembled WGS sequence"/>
</dbReference>
<keyword evidence="4" id="KW-0808">Transferase</keyword>
<dbReference type="SUPFAM" id="SSF52172">
    <property type="entry name" value="CheY-like"/>
    <property type="match status" value="1"/>
</dbReference>
<dbReference type="InterPro" id="IPR005467">
    <property type="entry name" value="His_kinase_dom"/>
</dbReference>
<sequence length="893" mass="96551">MAGLALGRAPGLLAALLSATAAGTLFMEPGPLLVPAGGDQALVLALFLLVTITTALAFDALFGAFEDLERRAVLLREGEARFRALVESAPKKMWVNRPDGSGDIYNAAWRDFTGQGDDHQGRAWIEAIHPDDRTIVVSAREAGIRERRAYNVEVRLRAGDGRYRRHRAQVAPLLRDGAIESWVGIATDIEDLRSAVERLREGEERLRLATEHAEVGFWDVDLVQDRLIWPPRVKAMFGISAEAEVSMADFYAGLHPDDREATTAAFLRACDPEMRGLYDVEYRTVGKEDGVVRWVAAKGRGLFDEAGQCRRVVGIAIDISPRKADEQRLREYADELETLVDAVPAAIWIARDPEARRVDGNRVARDLLRVPSPANMSKTSPDARDAVRHFRILEPDGAEIPPRDLPVQRAARGVQVRDFEETVVFEDGGAVHLIGNAVPLLSSEGRPRGSIAAFVDITALKQAESGLQAANETLERRVDERTAELREANARLARETAERLRAEADLHQVQKMETIGQLTGGVAHDFNNLLTPIMGSLDIIRRRVTLDQRTDRLLGGAMEAAERAKTLVARLLAFARRQTLETRPVDMGQLVDGMRDLIARSLGPQIALAVGIPGALPPAKVDPSQIELAILNLCVNARDAMPEGGSLRISAREELVAEGSRTDLAPGDYVVLSVADTGTGMDATTLQRAVEPFFTTKPRGRGTGLGLSMVHGLAAQSSGALLLDSQPGQGTRAEVWLPAAQEAAAGRRSEDVEAIPAPFEAKVLLVDDEDLVRLGTAEMLRDLGYVVAEANGGAAALELLRGGLAPDLLVSDYLMPGMNGADLATAVRHLRPSLPVLLITGYAQLADGAADDLPRLTKPFRQSDLAHRVADLLSPEAHGMTPGSSRSPDLGAP</sequence>
<dbReference type="PANTHER" id="PTHR43304">
    <property type="entry name" value="PHYTOCHROME-LIKE PROTEIN CPH1"/>
    <property type="match status" value="1"/>
</dbReference>
<keyword evidence="5" id="KW-0418">Kinase</keyword>
<evidence type="ECO:0000256" key="1">
    <source>
        <dbReference type="ARBA" id="ARBA00000085"/>
    </source>
</evidence>
<dbReference type="InterPro" id="IPR000014">
    <property type="entry name" value="PAS"/>
</dbReference>
<dbReference type="Pfam" id="PF02518">
    <property type="entry name" value="HATPase_c"/>
    <property type="match status" value="1"/>
</dbReference>
<protein>
    <recommendedName>
        <fullName evidence="2">histidine kinase</fullName>
        <ecNumber evidence="2">2.7.13.3</ecNumber>
    </recommendedName>
</protein>
<keyword evidence="9" id="KW-0812">Transmembrane</keyword>
<keyword evidence="7" id="KW-0175">Coiled coil</keyword>
<organism evidence="13 14">
    <name type="scientific">Rubellimicrobium mesophilum DSM 19309</name>
    <dbReference type="NCBI Taxonomy" id="442562"/>
    <lineage>
        <taxon>Bacteria</taxon>
        <taxon>Pseudomonadati</taxon>
        <taxon>Pseudomonadota</taxon>
        <taxon>Alphaproteobacteria</taxon>
        <taxon>Rhodobacterales</taxon>
        <taxon>Roseobacteraceae</taxon>
        <taxon>Rubellimicrobium</taxon>
    </lineage>
</organism>
<dbReference type="PATRIC" id="fig|442562.3.peg.2870"/>
<evidence type="ECO:0000256" key="8">
    <source>
        <dbReference type="SAM" id="MobiDB-lite"/>
    </source>
</evidence>
<dbReference type="InterPro" id="IPR013656">
    <property type="entry name" value="PAS_4"/>
</dbReference>
<feature type="domain" description="PAC" evidence="12">
    <location>
        <begin position="417"/>
        <end position="469"/>
    </location>
</feature>
<evidence type="ECO:0000259" key="10">
    <source>
        <dbReference type="PROSITE" id="PS50109"/>
    </source>
</evidence>
<feature type="domain" description="Response regulatory" evidence="11">
    <location>
        <begin position="762"/>
        <end position="873"/>
    </location>
</feature>
<dbReference type="SUPFAM" id="SSF55874">
    <property type="entry name" value="ATPase domain of HSP90 chaperone/DNA topoisomerase II/histidine kinase"/>
    <property type="match status" value="1"/>
</dbReference>
<dbReference type="InterPro" id="IPR052162">
    <property type="entry name" value="Sensor_kinase/Photoreceptor"/>
</dbReference>
<dbReference type="InterPro" id="IPR001610">
    <property type="entry name" value="PAC"/>
</dbReference>
<feature type="domain" description="Histidine kinase" evidence="10">
    <location>
        <begin position="521"/>
        <end position="741"/>
    </location>
</feature>
<keyword evidence="14" id="KW-1185">Reference proteome</keyword>
<feature type="modified residue" description="4-aspartylphosphate" evidence="6">
    <location>
        <position position="812"/>
    </location>
</feature>
<dbReference type="InterPro" id="IPR003661">
    <property type="entry name" value="HisK_dim/P_dom"/>
</dbReference>
<dbReference type="NCBIfam" id="TIGR00229">
    <property type="entry name" value="sensory_box"/>
    <property type="match status" value="2"/>
</dbReference>
<evidence type="ECO:0000256" key="4">
    <source>
        <dbReference type="ARBA" id="ARBA00022679"/>
    </source>
</evidence>
<evidence type="ECO:0000256" key="9">
    <source>
        <dbReference type="SAM" id="Phobius"/>
    </source>
</evidence>
<evidence type="ECO:0000313" key="14">
    <source>
        <dbReference type="Proteomes" id="UP000019666"/>
    </source>
</evidence>
<dbReference type="CDD" id="cd00082">
    <property type="entry name" value="HisKA"/>
    <property type="match status" value="1"/>
</dbReference>
<dbReference type="InterPro" id="IPR013655">
    <property type="entry name" value="PAS_fold_3"/>
</dbReference>
<feature type="domain" description="PAC" evidence="12">
    <location>
        <begin position="150"/>
        <end position="201"/>
    </location>
</feature>
<evidence type="ECO:0000256" key="5">
    <source>
        <dbReference type="ARBA" id="ARBA00022777"/>
    </source>
</evidence>
<keyword evidence="3 6" id="KW-0597">Phosphoprotein</keyword>
<keyword evidence="9" id="KW-0472">Membrane</keyword>
<dbReference type="InterPro" id="IPR036097">
    <property type="entry name" value="HisK_dim/P_sf"/>
</dbReference>
<dbReference type="PROSITE" id="PS50110">
    <property type="entry name" value="RESPONSE_REGULATORY"/>
    <property type="match status" value="1"/>
</dbReference>
<comment type="catalytic activity">
    <reaction evidence="1">
        <text>ATP + protein L-histidine = ADP + protein N-phospho-L-histidine.</text>
        <dbReference type="EC" id="2.7.13.3"/>
    </reaction>
</comment>
<dbReference type="PROSITE" id="PS50113">
    <property type="entry name" value="PAC"/>
    <property type="match status" value="3"/>
</dbReference>
<evidence type="ECO:0000259" key="11">
    <source>
        <dbReference type="PROSITE" id="PS50110"/>
    </source>
</evidence>
<comment type="caution">
    <text evidence="13">The sequence shown here is derived from an EMBL/GenBank/DDBJ whole genome shotgun (WGS) entry which is preliminary data.</text>
</comment>
<gene>
    <name evidence="13" type="ORF">Rumeso_02916</name>
</gene>
<dbReference type="GO" id="GO:0000155">
    <property type="term" value="F:phosphorelay sensor kinase activity"/>
    <property type="evidence" value="ECO:0007669"/>
    <property type="project" value="InterPro"/>
</dbReference>
<dbReference type="STRING" id="442562.Rumeso_02916"/>
<evidence type="ECO:0000313" key="13">
    <source>
        <dbReference type="EMBL" id="EYD75570.1"/>
    </source>
</evidence>
<dbReference type="AlphaFoldDB" id="A0A017HMP9"/>
<dbReference type="SMART" id="SM00387">
    <property type="entry name" value="HATPase_c"/>
    <property type="match status" value="1"/>
</dbReference>
<feature type="transmembrane region" description="Helical" evidence="9">
    <location>
        <begin position="41"/>
        <end position="62"/>
    </location>
</feature>
<dbReference type="Pfam" id="PF00072">
    <property type="entry name" value="Response_reg"/>
    <property type="match status" value="1"/>
</dbReference>
<dbReference type="PROSITE" id="PS50109">
    <property type="entry name" value="HIS_KIN"/>
    <property type="match status" value="1"/>
</dbReference>
<dbReference type="InterPro" id="IPR035965">
    <property type="entry name" value="PAS-like_dom_sf"/>
</dbReference>
<dbReference type="SMART" id="SM00091">
    <property type="entry name" value="PAS"/>
    <property type="match status" value="2"/>
</dbReference>
<name>A0A017HMP9_9RHOB</name>
<dbReference type="PANTHER" id="PTHR43304:SF1">
    <property type="entry name" value="PAC DOMAIN-CONTAINING PROTEIN"/>
    <property type="match status" value="1"/>
</dbReference>
<dbReference type="Gene3D" id="1.10.287.130">
    <property type="match status" value="1"/>
</dbReference>
<dbReference type="Pfam" id="PF08448">
    <property type="entry name" value="PAS_4"/>
    <property type="match status" value="1"/>
</dbReference>
<dbReference type="InterPro" id="IPR004358">
    <property type="entry name" value="Sig_transdc_His_kin-like_C"/>
</dbReference>
<dbReference type="Gene3D" id="3.40.50.2300">
    <property type="match status" value="1"/>
</dbReference>
<dbReference type="SUPFAM" id="SSF47384">
    <property type="entry name" value="Homodimeric domain of signal transducing histidine kinase"/>
    <property type="match status" value="1"/>
</dbReference>
<feature type="coiled-coil region" evidence="7">
    <location>
        <begin position="457"/>
        <end position="505"/>
    </location>
</feature>
<feature type="domain" description="PAC" evidence="12">
    <location>
        <begin position="278"/>
        <end position="331"/>
    </location>
</feature>
<dbReference type="EC" id="2.7.13.3" evidence="2"/>
<dbReference type="Pfam" id="PF00512">
    <property type="entry name" value="HisKA"/>
    <property type="match status" value="1"/>
</dbReference>
<dbReference type="InterPro" id="IPR003594">
    <property type="entry name" value="HATPase_dom"/>
</dbReference>
<accession>A0A017HMP9</accession>
<evidence type="ECO:0000256" key="2">
    <source>
        <dbReference type="ARBA" id="ARBA00012438"/>
    </source>
</evidence>
<dbReference type="SMART" id="SM00448">
    <property type="entry name" value="REC"/>
    <property type="match status" value="1"/>
</dbReference>
<dbReference type="Pfam" id="PF08447">
    <property type="entry name" value="PAS_3"/>
    <property type="match status" value="2"/>
</dbReference>
<reference evidence="13 14" key="1">
    <citation type="submission" date="2013-02" db="EMBL/GenBank/DDBJ databases">
        <authorList>
            <person name="Fiebig A."/>
            <person name="Goeker M."/>
            <person name="Klenk H.-P.P."/>
        </authorList>
    </citation>
    <scope>NUCLEOTIDE SEQUENCE [LARGE SCALE GENOMIC DNA]</scope>
    <source>
        <strain evidence="13 14">DSM 19309</strain>
    </source>
</reference>
<dbReference type="Gene3D" id="2.10.70.100">
    <property type="match status" value="1"/>
</dbReference>
<dbReference type="SUPFAM" id="SSF55785">
    <property type="entry name" value="PYP-like sensor domain (PAS domain)"/>
    <property type="match status" value="3"/>
</dbReference>